<organism evidence="2 3">
    <name type="scientific">Rhodopseudomonas palustris</name>
    <dbReference type="NCBI Taxonomy" id="1076"/>
    <lineage>
        <taxon>Bacteria</taxon>
        <taxon>Pseudomonadati</taxon>
        <taxon>Pseudomonadota</taxon>
        <taxon>Alphaproteobacteria</taxon>
        <taxon>Hyphomicrobiales</taxon>
        <taxon>Nitrobacteraceae</taxon>
        <taxon>Rhodopseudomonas</taxon>
    </lineage>
</organism>
<evidence type="ECO:0000256" key="1">
    <source>
        <dbReference type="SAM" id="Phobius"/>
    </source>
</evidence>
<sequence length="78" mass="8614">MSTRFQIASMIFMMLNAVVFGIGIVTVLAVPTLSDLAFGLIPAVVLISFAISAPLSWMMAPMLRARYERRRSLAVQPR</sequence>
<name>A0A0D7EJJ0_RHOPL</name>
<proteinExistence type="predicted"/>
<accession>A0A0D7EJJ0</accession>
<evidence type="ECO:0000313" key="3">
    <source>
        <dbReference type="Proteomes" id="UP000032515"/>
    </source>
</evidence>
<dbReference type="PATRIC" id="fig|1076.23.peg.3485"/>
<keyword evidence="1" id="KW-0472">Membrane</keyword>
<keyword evidence="1" id="KW-1133">Transmembrane helix</keyword>
<protein>
    <submittedName>
        <fullName evidence="2">Uncharacterized protein</fullName>
    </submittedName>
</protein>
<gene>
    <name evidence="2" type="ORF">OO17_16290</name>
</gene>
<dbReference type="OrthoDB" id="7889159at2"/>
<reference evidence="2 3" key="1">
    <citation type="submission" date="2014-11" db="EMBL/GenBank/DDBJ databases">
        <title>Genomics and ecophysiology of heterotrophic nitrogen fixing bacteria isolated from estuarine surface water.</title>
        <authorList>
            <person name="Bentzon-Tilia M."/>
            <person name="Severin I."/>
            <person name="Hansen L.H."/>
            <person name="Riemann L."/>
        </authorList>
    </citation>
    <scope>NUCLEOTIDE SEQUENCE [LARGE SCALE GENOMIC DNA]</scope>
    <source>
        <strain evidence="2 3">BAL398</strain>
    </source>
</reference>
<keyword evidence="1" id="KW-0812">Transmembrane</keyword>
<feature type="transmembrane region" description="Helical" evidence="1">
    <location>
        <begin position="36"/>
        <end position="60"/>
    </location>
</feature>
<dbReference type="Proteomes" id="UP000032515">
    <property type="component" value="Unassembled WGS sequence"/>
</dbReference>
<dbReference type="EMBL" id="JXXE01000325">
    <property type="protein sequence ID" value="KIZ40953.1"/>
    <property type="molecule type" value="Genomic_DNA"/>
</dbReference>
<evidence type="ECO:0000313" key="2">
    <source>
        <dbReference type="EMBL" id="KIZ40953.1"/>
    </source>
</evidence>
<dbReference type="RefSeq" id="WP_044413122.1">
    <property type="nucleotide sequence ID" value="NZ_JXXE01000325.1"/>
</dbReference>
<feature type="transmembrane region" description="Helical" evidence="1">
    <location>
        <begin position="7"/>
        <end position="30"/>
    </location>
</feature>
<comment type="caution">
    <text evidence="2">The sequence shown here is derived from an EMBL/GenBank/DDBJ whole genome shotgun (WGS) entry which is preliminary data.</text>
</comment>
<dbReference type="AlphaFoldDB" id="A0A0D7EJJ0"/>